<dbReference type="RefSeq" id="WP_008084006.1">
    <property type="nucleotide sequence ID" value="NC_013926.1"/>
</dbReference>
<evidence type="ECO:0000313" key="1">
    <source>
        <dbReference type="EMBL" id="ADD09256.1"/>
    </source>
</evidence>
<dbReference type="InterPro" id="IPR027623">
    <property type="entry name" value="AmmeMemoSam_A"/>
</dbReference>
<dbReference type="EMBL" id="CP001941">
    <property type="protein sequence ID" value="ADD09256.1"/>
    <property type="molecule type" value="Genomic_DNA"/>
</dbReference>
<dbReference type="NCBIfam" id="TIGR00296">
    <property type="entry name" value="TIGR00296 family protein"/>
    <property type="match status" value="1"/>
</dbReference>
<dbReference type="PROSITE" id="PS51112">
    <property type="entry name" value="AMMECR1"/>
    <property type="match status" value="1"/>
</dbReference>
<dbReference type="Gene3D" id="3.30.1490.150">
    <property type="entry name" value="Hypothetical protein ph0010, domain 2"/>
    <property type="match status" value="1"/>
</dbReference>
<dbReference type="eggNOG" id="arCOG01336">
    <property type="taxonomic scope" value="Archaea"/>
</dbReference>
<dbReference type="Gene3D" id="3.30.700.20">
    <property type="entry name" value="Hypothetical protein ph0010, domain 1"/>
    <property type="match status" value="1"/>
</dbReference>
<dbReference type="Pfam" id="PF01871">
    <property type="entry name" value="AMMECR1"/>
    <property type="match status" value="1"/>
</dbReference>
<proteinExistence type="inferred from homology"/>
<accession>B5ICY2</accession>
<dbReference type="Proteomes" id="UP000001400">
    <property type="component" value="Chromosome"/>
</dbReference>
<dbReference type="InterPro" id="IPR023473">
    <property type="entry name" value="AMMECR1"/>
</dbReference>
<name>B5ICY2_ACIB4</name>
<dbReference type="InterPro" id="IPR036071">
    <property type="entry name" value="AMMECR1_dom_sf"/>
</dbReference>
<dbReference type="InterPro" id="IPR027485">
    <property type="entry name" value="AMMECR1_N"/>
</dbReference>
<keyword evidence="2" id="KW-1185">Reference proteome</keyword>
<evidence type="ECO:0000313" key="2">
    <source>
        <dbReference type="Proteomes" id="UP000001400"/>
    </source>
</evidence>
<dbReference type="SUPFAM" id="SSF143447">
    <property type="entry name" value="AMMECR1-like"/>
    <property type="match status" value="1"/>
</dbReference>
<dbReference type="OrthoDB" id="25187at2157"/>
<organism evidence="1 2">
    <name type="scientific">Aciduliprofundum boonei (strain DSM 19572 / T469)</name>
    <dbReference type="NCBI Taxonomy" id="439481"/>
    <lineage>
        <taxon>Archaea</taxon>
        <taxon>Methanobacteriati</taxon>
        <taxon>Thermoplasmatota</taxon>
        <taxon>DHVE2 group</taxon>
        <taxon>Candidatus Aciduliprofundum</taxon>
    </lineage>
</organism>
<dbReference type="KEGG" id="abi:Aboo_1449"/>
<dbReference type="NCBIfam" id="TIGR04335">
    <property type="entry name" value="AmmeMemoSam_A"/>
    <property type="match status" value="1"/>
</dbReference>
<sequence length="203" mass="23456">MRYSDEEGIFAVKTARKVVEDYLDGKKVPPIEFPKSFEEKSGVFTTISTYPEHDLRGCIGYPEPVYPLKKALVESALAAAFQDPRFPPLQKREIDNVVFEVSLLTPPEELKVKKKKELLNIIKIGVHGLIVERGFYKGLLLPQVPVEWGWNVEEFLSQTCWKAGLPMDCWLDENVRIYAFSAEIFEEEKPRGNVRRKKIENRR</sequence>
<dbReference type="HOGENOM" id="CLU_095686_1_1_2"/>
<gene>
    <name evidence="1" type="ordered locus">Aboo_1449</name>
</gene>
<dbReference type="HAMAP" id="MF_00645">
    <property type="entry name" value="AMMECR1"/>
    <property type="match status" value="1"/>
</dbReference>
<reference evidence="1" key="1">
    <citation type="submission" date="2010-02" db="EMBL/GenBank/DDBJ databases">
        <title>Complete sequence of Aciduliprofundum boonei T469.</title>
        <authorList>
            <consortium name="US DOE Joint Genome Institute"/>
            <person name="Lucas S."/>
            <person name="Copeland A."/>
            <person name="Lapidus A."/>
            <person name="Cheng J.-F."/>
            <person name="Bruce D."/>
            <person name="Goodwin L."/>
            <person name="Pitluck S."/>
            <person name="Saunders E."/>
            <person name="Detter J.C."/>
            <person name="Han C."/>
            <person name="Tapia R."/>
            <person name="Land M."/>
            <person name="Hauser L."/>
            <person name="Kyrpides N."/>
            <person name="Mikhailova N."/>
            <person name="Flores G."/>
            <person name="Reysenbach A.-L."/>
            <person name="Woyke T."/>
        </authorList>
    </citation>
    <scope>NUCLEOTIDE SEQUENCE</scope>
    <source>
        <strain evidence="1">T469</strain>
    </source>
</reference>
<dbReference type="InterPro" id="IPR023472">
    <property type="entry name" value="Uncharacterised_MJ0810"/>
</dbReference>
<dbReference type="PANTHER" id="PTHR13016:SF0">
    <property type="entry name" value="AMME SYNDROME CANDIDATE GENE 1 PROTEIN"/>
    <property type="match status" value="1"/>
</dbReference>
<protein>
    <submittedName>
        <fullName evidence="1">AMMECR1 domain protein</fullName>
    </submittedName>
</protein>
<dbReference type="STRING" id="439481.Aboo_1449"/>
<dbReference type="InterPro" id="IPR002733">
    <property type="entry name" value="AMMECR1_domain"/>
</dbReference>
<dbReference type="AlphaFoldDB" id="B5ICY2"/>
<dbReference type="PANTHER" id="PTHR13016">
    <property type="entry name" value="AMMECR1 HOMOLOG"/>
    <property type="match status" value="1"/>
</dbReference>
<dbReference type="GeneID" id="8828414"/>